<keyword evidence="2" id="KW-0732">Signal</keyword>
<reference evidence="3" key="2">
    <citation type="journal article" date="2019" name="IMA Fungus">
        <title>Genome sequencing and comparison of five Tilletia species to identify candidate genes for the detection of regulated species infecting wheat.</title>
        <authorList>
            <person name="Nguyen H.D.T."/>
            <person name="Sultana T."/>
            <person name="Kesanakurti P."/>
            <person name="Hambleton S."/>
        </authorList>
    </citation>
    <scope>NUCLEOTIDE SEQUENCE</scope>
    <source>
        <strain evidence="3">DAOMC 238032</strain>
    </source>
</reference>
<accession>A0A177UD79</accession>
<feature type="chain" id="PRO_5043937994" evidence="2">
    <location>
        <begin position="24"/>
        <end position="260"/>
    </location>
</feature>
<sequence>MQLNSKLSLVLCALLIVQHMASASAVSGIDGGELHPRSGAVGSGNNNAFDFGDALGIFGGDDKGFSKGSGGGRLFNDDSKGNKKGGIDHSKGQGQDSHHKDAGVKKFKKEKQHGSGKADFGGFDRGDDFGFREGLDFGEHFGNNFGGRRGGFEGGRYGGLEDSIDTFSGSSSTSGFRGGNFFGARSFDGGKGGSGSRHKKEKVEKVEAKIDKNKKHEAAAEVNADAKFSAAAAHRTFHRNALLAKKIAAEKKKGGFSWFF</sequence>
<organism evidence="3 4">
    <name type="scientific">Tilletia caries</name>
    <name type="common">wheat bunt fungus</name>
    <dbReference type="NCBI Taxonomy" id="13290"/>
    <lineage>
        <taxon>Eukaryota</taxon>
        <taxon>Fungi</taxon>
        <taxon>Dikarya</taxon>
        <taxon>Basidiomycota</taxon>
        <taxon>Ustilaginomycotina</taxon>
        <taxon>Exobasidiomycetes</taxon>
        <taxon>Tilletiales</taxon>
        <taxon>Tilletiaceae</taxon>
        <taxon>Tilletia</taxon>
    </lineage>
</organism>
<name>A0A177UD79_9BASI</name>
<feature type="compositionally biased region" description="Basic and acidic residues" evidence="1">
    <location>
        <begin position="75"/>
        <end position="104"/>
    </location>
</feature>
<dbReference type="Proteomes" id="UP000077671">
    <property type="component" value="Unassembled WGS sequence"/>
</dbReference>
<dbReference type="EMBL" id="LWDD02000410">
    <property type="protein sequence ID" value="KAE8261124.1"/>
    <property type="molecule type" value="Genomic_DNA"/>
</dbReference>
<comment type="caution">
    <text evidence="3">The sequence shown here is derived from an EMBL/GenBank/DDBJ whole genome shotgun (WGS) entry which is preliminary data.</text>
</comment>
<reference evidence="3" key="1">
    <citation type="submission" date="2016-04" db="EMBL/GenBank/DDBJ databases">
        <authorList>
            <person name="Nguyen H.D."/>
            <person name="Kesanakurti P."/>
            <person name="Cullis J."/>
            <person name="Levesque C.A."/>
            <person name="Hambleton S."/>
        </authorList>
    </citation>
    <scope>NUCLEOTIDE SEQUENCE</scope>
    <source>
        <strain evidence="3">DAOMC 238032</strain>
    </source>
</reference>
<feature type="signal peptide" evidence="2">
    <location>
        <begin position="1"/>
        <end position="23"/>
    </location>
</feature>
<proteinExistence type="predicted"/>
<gene>
    <name evidence="3" type="ORF">A4X03_0g3519</name>
</gene>
<evidence type="ECO:0000256" key="1">
    <source>
        <dbReference type="SAM" id="MobiDB-lite"/>
    </source>
</evidence>
<evidence type="ECO:0000256" key="2">
    <source>
        <dbReference type="SAM" id="SignalP"/>
    </source>
</evidence>
<protein>
    <submittedName>
        <fullName evidence="3">Uncharacterized protein</fullName>
    </submittedName>
</protein>
<evidence type="ECO:0000313" key="3">
    <source>
        <dbReference type="EMBL" id="KAE8261124.1"/>
    </source>
</evidence>
<evidence type="ECO:0000313" key="4">
    <source>
        <dbReference type="Proteomes" id="UP000077671"/>
    </source>
</evidence>
<feature type="region of interest" description="Disordered" evidence="1">
    <location>
        <begin position="69"/>
        <end position="122"/>
    </location>
</feature>
<dbReference type="AlphaFoldDB" id="A0A177UD79"/>